<sequence>MKRIKIISHVFIIIAAILVSLSSCYEGDPFPDGWFERIFVGSPTTTSVADNLYGGIIASGSIRSEAAVTAVTYDEGTGLWVSEYGTVEPEHTAVGSFDLTGGAYENLFTSTTPIFTAADADSKNFIVIVNEGNYGQAAEISIFIDVSNVVLKTTGWTADFADASFEVFVHPLFFVGEGGRIAMHARDGGNVGIESSDYTHGALFTVALESGADAVEGILVDVEANGYSGIEGIEIEYATGALQPTDHVSIFKVDMDETGAVASDATTEVDFINLTTTDEYGLEKHAIHIGESFDSALTVAGGAQVDPDFGYEVTPDVPVDRVTGIAPDGTAFLEASASDLIIFDDDNDYILIGSVVKFEHLAAILVSGSNQPIVPEWYYSTGGGNWAALVVSETTNGFTQSGIITFNAPGAWAQNALTQPAGAVINNAFYLKIVRTRNNLGSPPVEDYFKIFTSTSLTDFEIRGDGTIRPVEMTDASAPNNSLYFSTTQNKLAYKDNGGAVHVLW</sequence>
<comment type="caution">
    <text evidence="1">The sequence shown here is derived from an EMBL/GenBank/DDBJ whole genome shotgun (WGS) entry which is preliminary data.</text>
</comment>
<proteinExistence type="predicted"/>
<gene>
    <name evidence="1" type="ORF">LCGC14_0341300</name>
</gene>
<protein>
    <submittedName>
        <fullName evidence="1">Uncharacterized protein</fullName>
    </submittedName>
</protein>
<dbReference type="EMBL" id="LAZR01000249">
    <property type="protein sequence ID" value="KKN79348.1"/>
    <property type="molecule type" value="Genomic_DNA"/>
</dbReference>
<dbReference type="PROSITE" id="PS51257">
    <property type="entry name" value="PROKAR_LIPOPROTEIN"/>
    <property type="match status" value="1"/>
</dbReference>
<reference evidence="1" key="1">
    <citation type="journal article" date="2015" name="Nature">
        <title>Complex archaea that bridge the gap between prokaryotes and eukaryotes.</title>
        <authorList>
            <person name="Spang A."/>
            <person name="Saw J.H."/>
            <person name="Jorgensen S.L."/>
            <person name="Zaremba-Niedzwiedzka K."/>
            <person name="Martijn J."/>
            <person name="Lind A.E."/>
            <person name="van Eijk R."/>
            <person name="Schleper C."/>
            <person name="Guy L."/>
            <person name="Ettema T.J."/>
        </authorList>
    </citation>
    <scope>NUCLEOTIDE SEQUENCE</scope>
</reference>
<dbReference type="AlphaFoldDB" id="A0A0F9WLB7"/>
<accession>A0A0F9WLB7</accession>
<organism evidence="1">
    <name type="scientific">marine sediment metagenome</name>
    <dbReference type="NCBI Taxonomy" id="412755"/>
    <lineage>
        <taxon>unclassified sequences</taxon>
        <taxon>metagenomes</taxon>
        <taxon>ecological metagenomes</taxon>
    </lineage>
</organism>
<name>A0A0F9WLB7_9ZZZZ</name>
<evidence type="ECO:0000313" key="1">
    <source>
        <dbReference type="EMBL" id="KKN79348.1"/>
    </source>
</evidence>